<dbReference type="InterPro" id="IPR051396">
    <property type="entry name" value="Bact_Antivir_Def_Nuclease"/>
</dbReference>
<dbReference type="Pfam" id="PF13175">
    <property type="entry name" value="AAA_15"/>
    <property type="match status" value="1"/>
</dbReference>
<dbReference type="OrthoDB" id="9810873at2"/>
<proteinExistence type="predicted"/>
<comment type="caution">
    <text evidence="3">The sequence shown here is derived from an EMBL/GenBank/DDBJ whole genome shotgun (WGS) entry which is preliminary data.</text>
</comment>
<sequence length="662" mass="74980">MYISRLKIQNFRCFQDVEIEFNEGLNVIIGENNCGKTTIMKALQYFFKGANNSSAMGIDDFNKNIIIGEKPPEITFVLTIQSSNHEKAQDRAVVASWLTKLGSPWEATLTYKFFLPEVDHKKFAEDIKAVDDEDQNRKKWAILEKYLKKYTSRIYGGNYESKNRADQEYLDKFHCEVLDALRDVESKMFTGRNALLKQILNFFIDSDLLEKDENERKTVQEQRNQMFETDSSSLVTNMIARISVGKIFGLADQTGASVGGHPTLGGQLDTSDVLSVLKLMIKKETGIEVPVVNNGMGYNNLIYISLLLSKFKMLVSSEMGENAKVFPMLLIEEPEAHLHPALQYSFLRFLKDEIDKHEISRQIFITTHSTHITAAVGLDPIICMNVNSHGEIVPAYPGKVFSDTPEDQSSKKYVARYLDATKSTMLFSKAVLFGEGLAEQILLPILAEYACKSLDKSHVSMVRVDALTFKHFIKIFGAGIQEERKKYAISRRVACIIDSDPARLPHNVPSGKSRRWKKCFPFEVDAKPDEYTYSKVSGAVTNLLSSVQDCENVKVYYNSTGKGKTFEYDLAYENSDSDLIFDEAVEIIDFEGLESSVWSAEDKEKAKKAASYLTYVEGGKGEPAFNLAEKLKENLKAETRKVFNLPLHIKDAFKWVCYDEED</sequence>
<dbReference type="Pfam" id="PF20469">
    <property type="entry name" value="OLD-like_TOPRIM"/>
    <property type="match status" value="1"/>
</dbReference>
<dbReference type="AlphaFoldDB" id="A0A4Q0I5R2"/>
<protein>
    <submittedName>
        <fullName evidence="3">DUF2813 domain-containing protein</fullName>
    </submittedName>
</protein>
<dbReference type="RefSeq" id="WP_128705888.1">
    <property type="nucleotide sequence ID" value="NZ_RLII01000005.1"/>
</dbReference>
<dbReference type="InterPro" id="IPR041685">
    <property type="entry name" value="AAA_GajA/Old/RecF-like"/>
</dbReference>
<reference evidence="4" key="1">
    <citation type="submission" date="2018-11" db="EMBL/GenBank/DDBJ databases">
        <title>Genome sequencing of a novel mesophilic and cellulolytic organism within the genus Hungateiclostridium.</title>
        <authorList>
            <person name="Rettenmaier R."/>
            <person name="Liebl W."/>
            <person name="Zverlov V."/>
        </authorList>
    </citation>
    <scope>NUCLEOTIDE SEQUENCE [LARGE SCALE GENOMIC DNA]</scope>
    <source>
        <strain evidence="4">N2K1</strain>
    </source>
</reference>
<dbReference type="PANTHER" id="PTHR43581:SF4">
    <property type="entry name" value="ATP_GTP PHOSPHATASE"/>
    <property type="match status" value="1"/>
</dbReference>
<evidence type="ECO:0000313" key="4">
    <source>
        <dbReference type="Proteomes" id="UP000289166"/>
    </source>
</evidence>
<dbReference type="EMBL" id="RLII01000005">
    <property type="protein sequence ID" value="RXE59640.1"/>
    <property type="molecule type" value="Genomic_DNA"/>
</dbReference>
<dbReference type="CDD" id="cd01026">
    <property type="entry name" value="TOPRIM_OLD"/>
    <property type="match status" value="1"/>
</dbReference>
<evidence type="ECO:0000259" key="1">
    <source>
        <dbReference type="Pfam" id="PF13175"/>
    </source>
</evidence>
<gene>
    <name evidence="3" type="ORF">EFD62_06740</name>
</gene>
<dbReference type="InterPro" id="IPR034139">
    <property type="entry name" value="TOPRIM_OLD"/>
</dbReference>
<evidence type="ECO:0000313" key="3">
    <source>
        <dbReference type="EMBL" id="RXE59640.1"/>
    </source>
</evidence>
<dbReference type="PANTHER" id="PTHR43581">
    <property type="entry name" value="ATP/GTP PHOSPHATASE"/>
    <property type="match status" value="1"/>
</dbReference>
<name>A0A4Q0I5R2_9FIRM</name>
<evidence type="ECO:0000259" key="2">
    <source>
        <dbReference type="Pfam" id="PF20469"/>
    </source>
</evidence>
<dbReference type="Gene3D" id="3.40.50.300">
    <property type="entry name" value="P-loop containing nucleotide triphosphate hydrolases"/>
    <property type="match status" value="1"/>
</dbReference>
<keyword evidence="4" id="KW-1185">Reference proteome</keyword>
<organism evidence="3 4">
    <name type="scientific">Acetivibrio mesophilus</name>
    <dbReference type="NCBI Taxonomy" id="2487273"/>
    <lineage>
        <taxon>Bacteria</taxon>
        <taxon>Bacillati</taxon>
        <taxon>Bacillota</taxon>
        <taxon>Clostridia</taxon>
        <taxon>Eubacteriales</taxon>
        <taxon>Oscillospiraceae</taxon>
        <taxon>Acetivibrio</taxon>
    </lineage>
</organism>
<feature type="domain" description="Endonuclease GajA/Old nuclease/RecF-like AAA" evidence="1">
    <location>
        <begin position="1"/>
        <end position="372"/>
    </location>
</feature>
<dbReference type="SUPFAM" id="SSF52540">
    <property type="entry name" value="P-loop containing nucleoside triphosphate hydrolases"/>
    <property type="match status" value="1"/>
</dbReference>
<dbReference type="InterPro" id="IPR027417">
    <property type="entry name" value="P-loop_NTPase"/>
</dbReference>
<feature type="domain" description="OLD protein-like TOPRIM" evidence="2">
    <location>
        <begin position="426"/>
        <end position="500"/>
    </location>
</feature>
<accession>A0A4Q0I5R2</accession>
<dbReference type="Proteomes" id="UP000289166">
    <property type="component" value="Unassembled WGS sequence"/>
</dbReference>